<feature type="non-terminal residue" evidence="2">
    <location>
        <position position="75"/>
    </location>
</feature>
<dbReference type="OrthoDB" id="10265230at2759"/>
<evidence type="ECO:0000313" key="2">
    <source>
        <dbReference type="EMBL" id="KAE8366786.1"/>
    </source>
</evidence>
<keyword evidence="1" id="KW-1133">Transmembrane helix</keyword>
<organism evidence="2 3">
    <name type="scientific">Aspergillus caelatus</name>
    <dbReference type="NCBI Taxonomy" id="61420"/>
    <lineage>
        <taxon>Eukaryota</taxon>
        <taxon>Fungi</taxon>
        <taxon>Dikarya</taxon>
        <taxon>Ascomycota</taxon>
        <taxon>Pezizomycotina</taxon>
        <taxon>Eurotiomycetes</taxon>
        <taxon>Eurotiomycetidae</taxon>
        <taxon>Eurotiales</taxon>
        <taxon>Aspergillaceae</taxon>
        <taxon>Aspergillus</taxon>
        <taxon>Aspergillus subgen. Circumdati</taxon>
    </lineage>
</organism>
<accession>A0A5N7ACA9</accession>
<evidence type="ECO:0000313" key="3">
    <source>
        <dbReference type="Proteomes" id="UP000326268"/>
    </source>
</evidence>
<keyword evidence="3" id="KW-1185">Reference proteome</keyword>
<gene>
    <name evidence="2" type="ORF">BDV27DRAFT_85238</name>
</gene>
<feature type="transmembrane region" description="Helical" evidence="1">
    <location>
        <begin position="6"/>
        <end position="25"/>
    </location>
</feature>
<reference evidence="2 3" key="1">
    <citation type="submission" date="2019-04" db="EMBL/GenBank/DDBJ databases">
        <title>Friends and foes A comparative genomics studyof 23 Aspergillus species from section Flavi.</title>
        <authorList>
            <consortium name="DOE Joint Genome Institute"/>
            <person name="Kjaerbolling I."/>
            <person name="Vesth T."/>
            <person name="Frisvad J.C."/>
            <person name="Nybo J.L."/>
            <person name="Theobald S."/>
            <person name="Kildgaard S."/>
            <person name="Isbrandt T."/>
            <person name="Kuo A."/>
            <person name="Sato A."/>
            <person name="Lyhne E.K."/>
            <person name="Kogle M.E."/>
            <person name="Wiebenga A."/>
            <person name="Kun R.S."/>
            <person name="Lubbers R.J."/>
            <person name="Makela M.R."/>
            <person name="Barry K."/>
            <person name="Chovatia M."/>
            <person name="Clum A."/>
            <person name="Daum C."/>
            <person name="Haridas S."/>
            <person name="He G."/>
            <person name="LaButti K."/>
            <person name="Lipzen A."/>
            <person name="Mondo S."/>
            <person name="Riley R."/>
            <person name="Salamov A."/>
            <person name="Simmons B.A."/>
            <person name="Magnuson J.K."/>
            <person name="Henrissat B."/>
            <person name="Mortensen U.H."/>
            <person name="Larsen T.O."/>
            <person name="Devries R.P."/>
            <person name="Grigoriev I.V."/>
            <person name="Machida M."/>
            <person name="Baker S.E."/>
            <person name="Andersen M.R."/>
        </authorList>
    </citation>
    <scope>NUCLEOTIDE SEQUENCE [LARGE SCALE GENOMIC DNA]</scope>
    <source>
        <strain evidence="2 3">CBS 763.97</strain>
    </source>
</reference>
<name>A0A5N7ACA9_9EURO</name>
<dbReference type="GeneID" id="43662222"/>
<keyword evidence="1" id="KW-0472">Membrane</keyword>
<protein>
    <submittedName>
        <fullName evidence="2">Uncharacterized protein</fullName>
    </submittedName>
</protein>
<dbReference type="Proteomes" id="UP000326268">
    <property type="component" value="Unassembled WGS sequence"/>
</dbReference>
<evidence type="ECO:0000256" key="1">
    <source>
        <dbReference type="SAM" id="Phobius"/>
    </source>
</evidence>
<proteinExistence type="predicted"/>
<sequence length="75" mass="8942">MSGTLFWFFFFFYPLICRPMGFLYLRSSCIGDHRQSVEPFRSIPSVGQQIVILNVHIVNFWSILERALSRFHRID</sequence>
<keyword evidence="1" id="KW-0812">Transmembrane</keyword>
<dbReference type="RefSeq" id="XP_031929867.1">
    <property type="nucleotide sequence ID" value="XM_032077776.1"/>
</dbReference>
<dbReference type="EMBL" id="ML737607">
    <property type="protein sequence ID" value="KAE8366786.1"/>
    <property type="molecule type" value="Genomic_DNA"/>
</dbReference>
<dbReference type="AlphaFoldDB" id="A0A5N7ACA9"/>